<dbReference type="Pfam" id="PF00378">
    <property type="entry name" value="ECH_1"/>
    <property type="match status" value="1"/>
</dbReference>
<gene>
    <name evidence="3" type="ORF">LX12_002437</name>
</gene>
<dbReference type="InterPro" id="IPR016039">
    <property type="entry name" value="Thiolase-like"/>
</dbReference>
<evidence type="ECO:0000313" key="4">
    <source>
        <dbReference type="Proteomes" id="UP001205740"/>
    </source>
</evidence>
<evidence type="ECO:0000256" key="2">
    <source>
        <dbReference type="SAM" id="MobiDB-lite"/>
    </source>
</evidence>
<dbReference type="SUPFAM" id="SSF53901">
    <property type="entry name" value="Thiolase-like"/>
    <property type="match status" value="1"/>
</dbReference>
<dbReference type="CDD" id="cd06558">
    <property type="entry name" value="crotonase-like"/>
    <property type="match status" value="1"/>
</dbReference>
<keyword evidence="4" id="KW-1185">Reference proteome</keyword>
<name>A0ABT1H5Y1_9NOCA</name>
<dbReference type="RefSeq" id="WP_253654820.1">
    <property type="nucleotide sequence ID" value="NZ_BAAAOE010000002.1"/>
</dbReference>
<protein>
    <submittedName>
        <fullName evidence="3">Acetyl-CoA C-acetyltransferase</fullName>
    </submittedName>
</protein>
<sequence length="788" mass="83015">MTSDDLDPSTPVLVGVGEASERIDDPGYAARSEAQMAADALRSAFEDSGADVAHLAAAVDTAAMTRSFEAMGFGTPLGAPTNYPWAVLRRVGAEPSHVVYDALGGQTPQSLITEMCGRIASGVSEVAVVFGADVTSTTRHFSRGDSASGDVPDFSETVDAGPVDDRGRGTHLVNTRENVLHGLTNAPAQYGMLENARRHRLGVDRTAYLRQMAELFAPMSVVAEHNPHSAAPTARTVEEIATRTDRNRPVAEPYLRFLVARDQINQGAACVLTSVGAARRLGIDPSRWVFLHGHADLRERPLLERPDLSRSPATVGAVRHALDVAGVTMDDIAVMDLYSCFPVAVWTVADAFDLAADDPRGLTVTGGLPYFGGAGSNYAMHAVAGVVRRVRDEPGARGLVGANGGQLSKYSVGVYSTTPAPWVPDDSPDIQDALDAAPGSSSVRYAHGPATIEAWTVHHATGAGICVCRDLQGRRFIAHVCDGDTALMGRLLGDDGIDDPIGTTVFARHVHPTNRIAVSRAVMDRLHPERVPSLTRSFDHVRVRRSGHVCEIGLRGPVLPAAAHAELDEVVTAFLADRDLWVAILHGDGPDFCRGLDRSEIGWGNTAVTPPNGVAGLTARTDLDKPVIAAVAGAAHDAGLEVVLACHLAVASRDATFALDQVSTGLVAQDGGLVRLPPVVGERVAAEMTLASRVLDADEALRLGLVNRVVEPGDHLAAAREVAESVVANAPFAVRQSLRLPAEVAGDADPAVAVRRATNAVDAMTFSQDLLVGTAAVSDGEKPVWTNT</sequence>
<dbReference type="SUPFAM" id="SSF52096">
    <property type="entry name" value="ClpP/crotonase"/>
    <property type="match status" value="1"/>
</dbReference>
<dbReference type="PANTHER" id="PTHR43802:SF1">
    <property type="entry name" value="IP11341P-RELATED"/>
    <property type="match status" value="1"/>
</dbReference>
<dbReference type="Gene3D" id="3.90.226.10">
    <property type="entry name" value="2-enoyl-CoA Hydratase, Chain A, domain 1"/>
    <property type="match status" value="1"/>
</dbReference>
<dbReference type="Gene3D" id="3.40.47.10">
    <property type="match status" value="1"/>
</dbReference>
<dbReference type="Gene3D" id="2.40.50.840">
    <property type="match status" value="1"/>
</dbReference>
<comment type="caution">
    <text evidence="3">The sequence shown here is derived from an EMBL/GenBank/DDBJ whole genome shotgun (WGS) entry which is preliminary data.</text>
</comment>
<organism evidence="3 4">
    <name type="scientific">Williamsia serinedens</name>
    <dbReference type="NCBI Taxonomy" id="391736"/>
    <lineage>
        <taxon>Bacteria</taxon>
        <taxon>Bacillati</taxon>
        <taxon>Actinomycetota</taxon>
        <taxon>Actinomycetes</taxon>
        <taxon>Mycobacteriales</taxon>
        <taxon>Nocardiaceae</taxon>
        <taxon>Williamsia</taxon>
    </lineage>
</organism>
<evidence type="ECO:0000313" key="3">
    <source>
        <dbReference type="EMBL" id="MCP2161242.1"/>
    </source>
</evidence>
<dbReference type="EMBL" id="JAMTCG010000004">
    <property type="protein sequence ID" value="MCP2161242.1"/>
    <property type="molecule type" value="Genomic_DNA"/>
</dbReference>
<comment type="similarity">
    <text evidence="1">Belongs to the enoyl-CoA hydratase/isomerase family.</text>
</comment>
<evidence type="ECO:0000256" key="1">
    <source>
        <dbReference type="ARBA" id="ARBA00005254"/>
    </source>
</evidence>
<reference evidence="3 4" key="1">
    <citation type="submission" date="2022-06" db="EMBL/GenBank/DDBJ databases">
        <title>Genomic Encyclopedia of Archaeal and Bacterial Type Strains, Phase II (KMG-II): from individual species to whole genera.</title>
        <authorList>
            <person name="Goeker M."/>
        </authorList>
    </citation>
    <scope>NUCLEOTIDE SEQUENCE [LARGE SCALE GENOMIC DNA]</scope>
    <source>
        <strain evidence="3 4">DSM 45037</strain>
    </source>
</reference>
<accession>A0ABT1H5Y1</accession>
<feature type="region of interest" description="Disordered" evidence="2">
    <location>
        <begin position="141"/>
        <end position="168"/>
    </location>
</feature>
<dbReference type="InterPro" id="IPR001753">
    <property type="entry name" value="Enoyl-CoA_hydra/iso"/>
</dbReference>
<proteinExistence type="inferred from homology"/>
<dbReference type="Proteomes" id="UP001205740">
    <property type="component" value="Unassembled WGS sequence"/>
</dbReference>
<dbReference type="PANTHER" id="PTHR43802">
    <property type="entry name" value="ENOYL-COA HYDRATASE"/>
    <property type="match status" value="1"/>
</dbReference>
<dbReference type="InterPro" id="IPR029045">
    <property type="entry name" value="ClpP/crotonase-like_dom_sf"/>
</dbReference>